<protein>
    <recommendedName>
        <fullName evidence="6">Chromosome partition protein Smc</fullName>
    </recommendedName>
</protein>
<dbReference type="GO" id="GO:0007062">
    <property type="term" value="P:sister chromatid cohesion"/>
    <property type="evidence" value="ECO:0007669"/>
    <property type="project" value="InterPro"/>
</dbReference>
<evidence type="ECO:0000256" key="2">
    <source>
        <dbReference type="ARBA" id="ARBA00022741"/>
    </source>
</evidence>
<evidence type="ECO:0000313" key="11">
    <source>
        <dbReference type="Proteomes" id="UP000094291"/>
    </source>
</evidence>
<comment type="caution">
    <text evidence="10">The sequence shown here is derived from an EMBL/GenBank/DDBJ whole genome shotgun (WGS) entry which is preliminary data.</text>
</comment>
<feature type="region of interest" description="Disordered" evidence="7">
    <location>
        <begin position="867"/>
        <end position="897"/>
    </location>
</feature>
<evidence type="ECO:0000313" key="10">
    <source>
        <dbReference type="EMBL" id="ODC04126.1"/>
    </source>
</evidence>
<gene>
    <name evidence="6" type="primary">smc</name>
    <name evidence="10" type="ORF">BFW38_11915</name>
</gene>
<dbReference type="AlphaFoldDB" id="A0A1E2VBB6"/>
<reference evidence="10 11" key="1">
    <citation type="submission" date="2016-08" db="EMBL/GenBank/DDBJ databases">
        <authorList>
            <person name="Seilhamer J.J."/>
        </authorList>
    </citation>
    <scope>NUCLEOTIDE SEQUENCE [LARGE SCALE GENOMIC DNA]</scope>
    <source>
        <strain evidence="10 11">PH27A</strain>
    </source>
</reference>
<dbReference type="GO" id="GO:0030261">
    <property type="term" value="P:chromosome condensation"/>
    <property type="evidence" value="ECO:0007669"/>
    <property type="project" value="InterPro"/>
</dbReference>
<dbReference type="PIRSF" id="PIRSF005719">
    <property type="entry name" value="SMC"/>
    <property type="match status" value="1"/>
</dbReference>
<dbReference type="NCBIfam" id="TIGR02168">
    <property type="entry name" value="SMC_prok_B"/>
    <property type="match status" value="1"/>
</dbReference>
<feature type="binding site" evidence="6">
    <location>
        <begin position="32"/>
        <end position="39"/>
    </location>
    <ligand>
        <name>ATP</name>
        <dbReference type="ChEBI" id="CHEBI:30616"/>
    </ligand>
</feature>
<dbReference type="PANTHER" id="PTHR43977">
    <property type="entry name" value="STRUCTURAL MAINTENANCE OF CHROMOSOMES PROTEIN 3"/>
    <property type="match status" value="1"/>
</dbReference>
<evidence type="ECO:0000256" key="1">
    <source>
        <dbReference type="ARBA" id="ARBA00022490"/>
    </source>
</evidence>
<dbReference type="GO" id="GO:0005737">
    <property type="term" value="C:cytoplasm"/>
    <property type="evidence" value="ECO:0007669"/>
    <property type="project" value="UniProtKB-SubCell"/>
</dbReference>
<feature type="domain" description="SMC hinge" evidence="9">
    <location>
        <begin position="527"/>
        <end position="618"/>
    </location>
</feature>
<feature type="coiled-coil region" evidence="6">
    <location>
        <begin position="669"/>
        <end position="703"/>
    </location>
</feature>
<evidence type="ECO:0000259" key="9">
    <source>
        <dbReference type="Pfam" id="PF06470"/>
    </source>
</evidence>
<evidence type="ECO:0000259" key="8">
    <source>
        <dbReference type="Pfam" id="PF02463"/>
    </source>
</evidence>
<comment type="subunit">
    <text evidence="6">Homodimer.</text>
</comment>
<dbReference type="GO" id="GO:0016887">
    <property type="term" value="F:ATP hydrolysis activity"/>
    <property type="evidence" value="ECO:0007669"/>
    <property type="project" value="InterPro"/>
</dbReference>
<evidence type="ECO:0000256" key="5">
    <source>
        <dbReference type="ARBA" id="ARBA00023125"/>
    </source>
</evidence>
<dbReference type="SUPFAM" id="SSF52540">
    <property type="entry name" value="P-loop containing nucleoside triphosphate hydrolases"/>
    <property type="match status" value="1"/>
</dbReference>
<accession>A0A1E2VBB6</accession>
<keyword evidence="1 6" id="KW-0963">Cytoplasm</keyword>
<dbReference type="InterPro" id="IPR027417">
    <property type="entry name" value="P-loop_NTPase"/>
</dbReference>
<dbReference type="InterPro" id="IPR024704">
    <property type="entry name" value="SMC"/>
</dbReference>
<evidence type="ECO:0000256" key="4">
    <source>
        <dbReference type="ARBA" id="ARBA00023054"/>
    </source>
</evidence>
<dbReference type="Proteomes" id="UP000094291">
    <property type="component" value="Unassembled WGS sequence"/>
</dbReference>
<keyword evidence="5 6" id="KW-0238">DNA-binding</keyword>
<keyword evidence="4 6" id="KW-0175">Coiled coil</keyword>
<dbReference type="GO" id="GO:0005694">
    <property type="term" value="C:chromosome"/>
    <property type="evidence" value="ECO:0007669"/>
    <property type="project" value="InterPro"/>
</dbReference>
<dbReference type="EMBL" id="MDTQ01000001">
    <property type="protein sequence ID" value="ODC04126.1"/>
    <property type="molecule type" value="Genomic_DNA"/>
</dbReference>
<name>A0A1E2VBB6_9GAMM</name>
<keyword evidence="11" id="KW-1185">Reference proteome</keyword>
<sequence length="1167" mass="132839">MRLKSIKLAGFKSFVDPTTVPFKSNMSAIVGPNGCGKSNVIDAVRWVMGESSAKYLRGESMTDVIFNGSRGRKPVGQASIELVFDNTAGKLGGAYAQYAEIAVKRQVTREGQSNYFLNGTKCRRRDITDLFLGTGLGPRSYAIIEQGMIARLIEAKPEELRVYLEEAAGISKYKERRRETENRMRRTEDNLERLEDVRDELGRQLERLSRQAEAARRYQQLKADERRLRGELAVLRWREADHQLKGIIDQVRELELEVEAHLVEIRRIESELETARQTQTQAADALDDAQARFHETGQAIARLEQHLQHRTQRARQLQQDLEALMRSEQELNESDQSDRARLTELEEALASLQPELEALDEQHLMAEEALAQQSEQLEDCQARWETFREHADRDQREAELARASIQQHETNQTQLKQRLQRLSEQASSLESTTQLDEQITSLTLEREAMQDQIQTLDEEAEQLQQQRESLREQVQQLRDQLDQRRTRYQQNSGRLASLQALQQAALKHDDEGVNQWLAQQGLAHEARLAEKLVVAPGWEHAVETVLADQLQALVLPGALPDAQLEALAQSPQGSLSLMVDTQLTASPDQTLAAYVQGPDAVRRGLAKILVVPSLAEGLVLRPTLTAEQSCITPEGYWLGPDWLRIHPADQNDDGPLARQRALEVLEVEQDELAETIESTAEHLTRLERDLESGEQKRQTLVAQQKPIQGRVSQLSSELATLETRRGHIAERQGQMAEEREELAIQMEDTEMALMSARDTWQAALARVENNVEQREALDRARQQARDAVEQARQAQSQYQQTRQQLQLKRQELLTSQQGMTEGLARTQQQRDRLYERRQTLEAALEEIHEPDDTQQAQLDELLDQHAQQEEAVSQLRQRQQTAYDSQSTLEQSRTEHDRQLERVRARLDEVRMQQQNLMAQRDAHLSQLAEMDVTLRDILPDLPEDATESAWRQTLDNTVERIRRLGAINLAAIEEFEQQQTRKGYLDAQYAELMEALDTLSQAIRRIDRETRSRFKETFEQVNQGLQTLFPKVFGGGTAWLQLTGEDLLETGVAIMARPPGKKNATIHLLSGGEKALTALALVFSIFQLNPAPFCMLDEVDAPLDDANVGRYANLVREMSDRIQFIYITHNKQAMEKADQLMGVTMQEPGVSRLVSVDMTEAEALVQ</sequence>
<comment type="function">
    <text evidence="6">Required for chromosome condensation and partitioning.</text>
</comment>
<proteinExistence type="inferred from homology"/>
<dbReference type="HAMAP" id="MF_01894">
    <property type="entry name" value="Smc_prok"/>
    <property type="match status" value="1"/>
</dbReference>
<keyword evidence="3 6" id="KW-0067">ATP-binding</keyword>
<dbReference type="GO" id="GO:0005524">
    <property type="term" value="F:ATP binding"/>
    <property type="evidence" value="ECO:0007669"/>
    <property type="project" value="UniProtKB-UniRule"/>
</dbReference>
<dbReference type="GO" id="GO:0003677">
    <property type="term" value="F:DNA binding"/>
    <property type="evidence" value="ECO:0007669"/>
    <property type="project" value="UniProtKB-UniRule"/>
</dbReference>
<dbReference type="Pfam" id="PF06470">
    <property type="entry name" value="SMC_hinge"/>
    <property type="match status" value="1"/>
</dbReference>
<dbReference type="GO" id="GO:0007059">
    <property type="term" value="P:chromosome segregation"/>
    <property type="evidence" value="ECO:0007669"/>
    <property type="project" value="UniProtKB-UniRule"/>
</dbReference>
<dbReference type="GO" id="GO:0006260">
    <property type="term" value="P:DNA replication"/>
    <property type="evidence" value="ECO:0007669"/>
    <property type="project" value="UniProtKB-UniRule"/>
</dbReference>
<comment type="similarity">
    <text evidence="6">Belongs to the SMC family.</text>
</comment>
<dbReference type="InterPro" id="IPR010935">
    <property type="entry name" value="SMC_hinge"/>
</dbReference>
<dbReference type="InterPro" id="IPR003395">
    <property type="entry name" value="RecF/RecN/SMC_N"/>
</dbReference>
<feature type="compositionally biased region" description="Polar residues" evidence="7">
    <location>
        <begin position="870"/>
        <end position="891"/>
    </location>
</feature>
<feature type="domain" description="RecF/RecN/SMC N-terminal" evidence="8">
    <location>
        <begin position="3"/>
        <end position="1152"/>
    </location>
</feature>
<keyword evidence="2 6" id="KW-0547">Nucleotide-binding</keyword>
<dbReference type="OrthoDB" id="9808768at2"/>
<dbReference type="Pfam" id="PF02463">
    <property type="entry name" value="SMC_N"/>
    <property type="match status" value="1"/>
</dbReference>
<dbReference type="InterPro" id="IPR011890">
    <property type="entry name" value="SMC_prok"/>
</dbReference>
<dbReference type="CDD" id="cd03278">
    <property type="entry name" value="ABC_SMC_barmotin"/>
    <property type="match status" value="2"/>
</dbReference>
<evidence type="ECO:0000256" key="6">
    <source>
        <dbReference type="HAMAP-Rule" id="MF_01894"/>
    </source>
</evidence>
<evidence type="ECO:0000256" key="3">
    <source>
        <dbReference type="ARBA" id="ARBA00022840"/>
    </source>
</evidence>
<feature type="coiled-coil region" evidence="6">
    <location>
        <begin position="170"/>
        <end position="491"/>
    </location>
</feature>
<comment type="domain">
    <text evidence="6">Contains large globular domains required for ATP hydrolysis at each terminus and a third globular domain forming a flexible hinge near the middle of the molecule. These domains are separated by coiled-coil structures.</text>
</comment>
<evidence type="ECO:0000256" key="7">
    <source>
        <dbReference type="SAM" id="MobiDB-lite"/>
    </source>
</evidence>
<organism evidence="10 11">
    <name type="scientific">Terasakiispira papahanaumokuakeensis</name>
    <dbReference type="NCBI Taxonomy" id="197479"/>
    <lineage>
        <taxon>Bacteria</taxon>
        <taxon>Pseudomonadati</taxon>
        <taxon>Pseudomonadota</taxon>
        <taxon>Gammaproteobacteria</taxon>
        <taxon>Oceanospirillales</taxon>
        <taxon>Terasakiispira</taxon>
    </lineage>
</organism>
<comment type="subcellular location">
    <subcellularLocation>
        <location evidence="6">Cytoplasm</location>
    </subcellularLocation>
</comment>
<dbReference type="RefSeq" id="WP_068998991.1">
    <property type="nucleotide sequence ID" value="NZ_MDTQ01000001.1"/>
</dbReference>
<dbReference type="STRING" id="197479.BFW38_11915"/>
<dbReference type="Gene3D" id="3.40.50.300">
    <property type="entry name" value="P-loop containing nucleotide triphosphate hydrolases"/>
    <property type="match status" value="2"/>
</dbReference>